<protein>
    <submittedName>
        <fullName evidence="2">Uncharacterized protein</fullName>
    </submittedName>
</protein>
<accession>A0AAV2RYK5</accession>
<organism evidence="2 3">
    <name type="scientific">Meganyctiphanes norvegica</name>
    <name type="common">Northern krill</name>
    <name type="synonym">Thysanopoda norvegica</name>
    <dbReference type="NCBI Taxonomy" id="48144"/>
    <lineage>
        <taxon>Eukaryota</taxon>
        <taxon>Metazoa</taxon>
        <taxon>Ecdysozoa</taxon>
        <taxon>Arthropoda</taxon>
        <taxon>Crustacea</taxon>
        <taxon>Multicrustacea</taxon>
        <taxon>Malacostraca</taxon>
        <taxon>Eumalacostraca</taxon>
        <taxon>Eucarida</taxon>
        <taxon>Euphausiacea</taxon>
        <taxon>Euphausiidae</taxon>
        <taxon>Meganyctiphanes</taxon>
    </lineage>
</organism>
<comment type="caution">
    <text evidence="2">The sequence shown here is derived from an EMBL/GenBank/DDBJ whole genome shotgun (WGS) entry which is preliminary data.</text>
</comment>
<reference evidence="2 3" key="1">
    <citation type="submission" date="2024-05" db="EMBL/GenBank/DDBJ databases">
        <authorList>
            <person name="Wallberg A."/>
        </authorList>
    </citation>
    <scope>NUCLEOTIDE SEQUENCE [LARGE SCALE GENOMIC DNA]</scope>
</reference>
<sequence length="269" mass="31359">MSAIVRRSIFEYWASQALQDWPNATTPCATIYNNYLENHPQPEFYLDIAQFGRMMNKLFPNRKARRGTYPQYYVYENVWLKNRELCVSSILQKGKSDKAGETARRKSICRYWINNHIRRKKGVMIRLEKLAEVYNSDHPEAPQPVKQIYLLMRSKFPAQSRIHNEERVFIALEYSREKITVLEKIISNEVFKPKIIICSLGRRTVMENTENTEIPIPKVNMVYKLERPNSNVLFMSNVTLQEGESNGALSKRSLQSSDVPLDLSSKTGM</sequence>
<evidence type="ECO:0000313" key="3">
    <source>
        <dbReference type="Proteomes" id="UP001497623"/>
    </source>
</evidence>
<feature type="region of interest" description="Disordered" evidence="1">
    <location>
        <begin position="246"/>
        <end position="269"/>
    </location>
</feature>
<dbReference type="AlphaFoldDB" id="A0AAV2RYK5"/>
<evidence type="ECO:0000256" key="1">
    <source>
        <dbReference type="SAM" id="MobiDB-lite"/>
    </source>
</evidence>
<gene>
    <name evidence="2" type="ORF">MNOR_LOCUS29224</name>
</gene>
<dbReference type="Proteomes" id="UP001497623">
    <property type="component" value="Unassembled WGS sequence"/>
</dbReference>
<evidence type="ECO:0000313" key="2">
    <source>
        <dbReference type="EMBL" id="CAL4142955.1"/>
    </source>
</evidence>
<dbReference type="EMBL" id="CAXKWB010033461">
    <property type="protein sequence ID" value="CAL4142955.1"/>
    <property type="molecule type" value="Genomic_DNA"/>
</dbReference>
<proteinExistence type="predicted"/>
<name>A0AAV2RYK5_MEGNR</name>
<keyword evidence="3" id="KW-1185">Reference proteome</keyword>